<dbReference type="AlphaFoldDB" id="A0A397JPK2"/>
<dbReference type="EMBL" id="PQFF01000038">
    <property type="protein sequence ID" value="RHZ87124.1"/>
    <property type="molecule type" value="Genomic_DNA"/>
</dbReference>
<keyword evidence="1" id="KW-0175">Coiled coil</keyword>
<accession>A0A397JPK2</accession>
<gene>
    <name evidence="3" type="ORF">Glove_40g37</name>
</gene>
<feature type="coiled-coil region" evidence="1">
    <location>
        <begin position="1"/>
        <end position="45"/>
    </location>
</feature>
<reference evidence="3 4" key="1">
    <citation type="submission" date="2018-08" db="EMBL/GenBank/DDBJ databases">
        <title>Genome and evolution of the arbuscular mycorrhizal fungus Diversispora epigaea (formerly Glomus versiforme) and its bacterial endosymbionts.</title>
        <authorList>
            <person name="Sun X."/>
            <person name="Fei Z."/>
            <person name="Harrison M."/>
        </authorList>
    </citation>
    <scope>NUCLEOTIDE SEQUENCE [LARGE SCALE GENOMIC DNA]</scope>
    <source>
        <strain evidence="3 4">IT104</strain>
    </source>
</reference>
<keyword evidence="4" id="KW-1185">Reference proteome</keyword>
<dbReference type="STRING" id="1348612.A0A397JPK2"/>
<proteinExistence type="predicted"/>
<name>A0A397JPK2_9GLOM</name>
<protein>
    <submittedName>
        <fullName evidence="3">Uncharacterized protein</fullName>
    </submittedName>
</protein>
<comment type="caution">
    <text evidence="3">The sequence shown here is derived from an EMBL/GenBank/DDBJ whole genome shotgun (WGS) entry which is preliminary data.</text>
</comment>
<evidence type="ECO:0000256" key="2">
    <source>
        <dbReference type="SAM" id="MobiDB-lite"/>
    </source>
</evidence>
<feature type="compositionally biased region" description="Polar residues" evidence="2">
    <location>
        <begin position="86"/>
        <end position="102"/>
    </location>
</feature>
<organism evidence="3 4">
    <name type="scientific">Diversispora epigaea</name>
    <dbReference type="NCBI Taxonomy" id="1348612"/>
    <lineage>
        <taxon>Eukaryota</taxon>
        <taxon>Fungi</taxon>
        <taxon>Fungi incertae sedis</taxon>
        <taxon>Mucoromycota</taxon>
        <taxon>Glomeromycotina</taxon>
        <taxon>Glomeromycetes</taxon>
        <taxon>Diversisporales</taxon>
        <taxon>Diversisporaceae</taxon>
        <taxon>Diversispora</taxon>
    </lineage>
</organism>
<dbReference type="Proteomes" id="UP000266861">
    <property type="component" value="Unassembled WGS sequence"/>
</dbReference>
<evidence type="ECO:0000313" key="4">
    <source>
        <dbReference type="Proteomes" id="UP000266861"/>
    </source>
</evidence>
<evidence type="ECO:0000256" key="1">
    <source>
        <dbReference type="SAM" id="Coils"/>
    </source>
</evidence>
<dbReference type="OrthoDB" id="2425383at2759"/>
<sequence length="567" mass="64353">MGNTKSELDLLKQENARLMARIAELERTVEEKDELMTRIVELERYKSDTGSDSEISSIPPSTKEYSIDSVSLEKNSGSHPEKIENISDNTSSHEVTASGNSDICQEEAKPRDYNRFCINLKKSKYLKNPKSILGTCIISTSHISAEPKSLEEKEINDFLYEKNKERVSNEIRKRNREKKFQTQDTPSIIIREQKNLQSNSQHEGASIDSTLSRISNSEASAKAHKSEQISIDQKVTRNQMVEQGLIQELTEFIIEESIEIKKSFYLNDKKTVTVQSLVHLYQKASLAEKNTIQAKQEEILCWYYYGKDFEKMVREILSNPLGIGAGCKNNKKANDLARGQIYDEMISHLSGITRENLRKKTQRIIKIYNLFEIIGKDKIKQVRSYSATTISCLTDTNIQNIINSVSKKSHDCETNLFRTYKENLSSDFSLSPKIELEVSENKVGAPPVSKSAVKETSPETKVSEVSISQPKILSEKQNNLKNDHSYIINKVLEQYPNITLRGSSNYFDDYVISASLQDNAYKITDSLSVCPACNQYYRESISGGYREGSYYINCLFNPSEIGIAITA</sequence>
<evidence type="ECO:0000313" key="3">
    <source>
        <dbReference type="EMBL" id="RHZ87124.1"/>
    </source>
</evidence>
<feature type="region of interest" description="Disordered" evidence="2">
    <location>
        <begin position="72"/>
        <end position="102"/>
    </location>
</feature>